<organism evidence="3 4">
    <name type="scientific">Abiotrophia defectiva</name>
    <name type="common">Streptococcus defectivus</name>
    <dbReference type="NCBI Taxonomy" id="46125"/>
    <lineage>
        <taxon>Bacteria</taxon>
        <taxon>Bacillati</taxon>
        <taxon>Bacillota</taxon>
        <taxon>Bacilli</taxon>
        <taxon>Lactobacillales</taxon>
        <taxon>Aerococcaceae</taxon>
        <taxon>Abiotrophia</taxon>
    </lineage>
</organism>
<accession>A0A929QS36</accession>
<dbReference type="InterPro" id="IPR006935">
    <property type="entry name" value="Helicase/UvrB_N"/>
</dbReference>
<dbReference type="Gene3D" id="3.40.50.300">
    <property type="entry name" value="P-loop containing nucleotide triphosphate hydrolases"/>
    <property type="match status" value="2"/>
</dbReference>
<dbReference type="GO" id="GO:0003677">
    <property type="term" value="F:DNA binding"/>
    <property type="evidence" value="ECO:0007669"/>
    <property type="project" value="InterPro"/>
</dbReference>
<dbReference type="GO" id="GO:0016787">
    <property type="term" value="F:hydrolase activity"/>
    <property type="evidence" value="ECO:0007669"/>
    <property type="project" value="UniProtKB-KW"/>
</dbReference>
<reference evidence="3" key="1">
    <citation type="submission" date="2020-04" db="EMBL/GenBank/DDBJ databases">
        <title>Deep metagenomics examines the oral microbiome during advanced dental caries in children, revealing novel taxa and co-occurrences with host molecules.</title>
        <authorList>
            <person name="Baker J.L."/>
            <person name="Morton J.T."/>
            <person name="Dinis M."/>
            <person name="Alvarez R."/>
            <person name="Tran N.C."/>
            <person name="Knight R."/>
            <person name="Edlund A."/>
        </authorList>
    </citation>
    <scope>NUCLEOTIDE SEQUENCE</scope>
    <source>
        <strain evidence="3">JCVI_23_bin.16</strain>
    </source>
</reference>
<dbReference type="PROSITE" id="PS51194">
    <property type="entry name" value="HELICASE_CTER"/>
    <property type="match status" value="1"/>
</dbReference>
<dbReference type="GO" id="GO:0004386">
    <property type="term" value="F:helicase activity"/>
    <property type="evidence" value="ECO:0007669"/>
    <property type="project" value="UniProtKB-KW"/>
</dbReference>
<name>A0A929QS36_ABIDE</name>
<evidence type="ECO:0000313" key="3">
    <source>
        <dbReference type="EMBL" id="MBF0934099.1"/>
    </source>
</evidence>
<dbReference type="InterPro" id="IPR001650">
    <property type="entry name" value="Helicase_C-like"/>
</dbReference>
<sequence>MNDQFFPQWRSYLSSTGLVNEMFLLDSLLEDLVSSGFTPVFFSECIPAILEHLEFKKKLVVDGLLLPDGFELFPYQSYGLRKAIKMADSTSMEAPLFFFNFGTGTGKSIISAAGAQELFNQGKIDLCVAFTLSKLKINLMRTFNQHTSLNAVNVEGQKKQRQKKYKGKFDVLVTNYERCHFDFEELSELVSGKRVLWIMDECQKVIHSDQKATNARKAMDKLIKKTDSICWPMSATVVNDSPLNFRDTFSLNGRPRKNILGTKKDFEDEFLESKFEKSFITRKGFRFSTTTYSWDNDKLETIPERVSDYTMSVRKRDKPVASMFKDIDVIVTPIQMSPEDRFIYRKVEAEAERIKSASGSISVCLKNLRYICNTPEVLQFSNDDLSIELCREYPKSITSKYSSKMEVFLDQVEAIGRSKEKVIAFTKFTKLTLFTLHKYLKKRGIKHVIHYGAGQSQLESQKAQDEFKNNDDVVLFLTSDAGAHGLNFQEARYVIHYDVPYSYDLLVQRNDRINRADSYLDGQTSYLYITEDSIEERIWKENKRRKRLAEKTQGVKEYLKVDNDVDLEDAFLAGIPFEELISHYGASL</sequence>
<dbReference type="PANTHER" id="PTHR10799">
    <property type="entry name" value="SNF2/RAD54 HELICASE FAMILY"/>
    <property type="match status" value="1"/>
</dbReference>
<keyword evidence="3" id="KW-0347">Helicase</keyword>
<keyword evidence="3" id="KW-0067">ATP-binding</keyword>
<protein>
    <submittedName>
        <fullName evidence="3">DEAD/DEAH box helicase family protein</fullName>
    </submittedName>
</protein>
<proteinExistence type="predicted"/>
<dbReference type="SUPFAM" id="SSF52540">
    <property type="entry name" value="P-loop containing nucleoside triphosphate hydrolases"/>
    <property type="match status" value="2"/>
</dbReference>
<dbReference type="CDD" id="cd18793">
    <property type="entry name" value="SF2_C_SNF"/>
    <property type="match status" value="1"/>
</dbReference>
<dbReference type="GO" id="GO:0005524">
    <property type="term" value="F:ATP binding"/>
    <property type="evidence" value="ECO:0007669"/>
    <property type="project" value="InterPro"/>
</dbReference>
<evidence type="ECO:0000256" key="1">
    <source>
        <dbReference type="ARBA" id="ARBA00022801"/>
    </source>
</evidence>
<dbReference type="AlphaFoldDB" id="A0A929QS36"/>
<evidence type="ECO:0000313" key="4">
    <source>
        <dbReference type="Proteomes" id="UP000757900"/>
    </source>
</evidence>
<dbReference type="Pfam" id="PF00271">
    <property type="entry name" value="Helicase_C"/>
    <property type="match status" value="1"/>
</dbReference>
<dbReference type="Proteomes" id="UP000757900">
    <property type="component" value="Unassembled WGS sequence"/>
</dbReference>
<keyword evidence="1" id="KW-0378">Hydrolase</keyword>
<dbReference type="InterPro" id="IPR027417">
    <property type="entry name" value="P-loop_NTPase"/>
</dbReference>
<dbReference type="Pfam" id="PF04851">
    <property type="entry name" value="ResIII"/>
    <property type="match status" value="1"/>
</dbReference>
<gene>
    <name evidence="3" type="ORF">HXK00_00465</name>
</gene>
<dbReference type="SMART" id="SM00490">
    <property type="entry name" value="HELICc"/>
    <property type="match status" value="1"/>
</dbReference>
<keyword evidence="3" id="KW-0547">Nucleotide-binding</keyword>
<evidence type="ECO:0000259" key="2">
    <source>
        <dbReference type="PROSITE" id="PS51194"/>
    </source>
</evidence>
<comment type="caution">
    <text evidence="3">The sequence shown here is derived from an EMBL/GenBank/DDBJ whole genome shotgun (WGS) entry which is preliminary data.</text>
</comment>
<dbReference type="InterPro" id="IPR049730">
    <property type="entry name" value="SNF2/RAD54-like_C"/>
</dbReference>
<feature type="domain" description="Helicase C-terminal" evidence="2">
    <location>
        <begin position="408"/>
        <end position="573"/>
    </location>
</feature>
<dbReference type="EMBL" id="JABZFV010000001">
    <property type="protein sequence ID" value="MBF0934099.1"/>
    <property type="molecule type" value="Genomic_DNA"/>
</dbReference>